<dbReference type="GO" id="GO:0031110">
    <property type="term" value="P:regulation of microtubule polymerization or depolymerization"/>
    <property type="evidence" value="ECO:0007669"/>
    <property type="project" value="TreeGrafter"/>
</dbReference>
<dbReference type="GO" id="GO:0005876">
    <property type="term" value="C:spindle microtubule"/>
    <property type="evidence" value="ECO:0007669"/>
    <property type="project" value="TreeGrafter"/>
</dbReference>
<dbReference type="PANTHER" id="PTHR28573">
    <property type="entry name" value="SPINDLE AND KINETOCHORE-ASSOCIATED PROTEIN 1"/>
    <property type="match status" value="1"/>
</dbReference>
<reference evidence="7 8" key="1">
    <citation type="journal article" date="2022" name="Nat. Ecol. Evol.">
        <title>A masculinizing supergene underlies an exaggerated male reproductive morph in a spider.</title>
        <authorList>
            <person name="Hendrickx F."/>
            <person name="De Corte Z."/>
            <person name="Sonet G."/>
            <person name="Van Belleghem S.M."/>
            <person name="Kostlbacher S."/>
            <person name="Vangestel C."/>
        </authorList>
    </citation>
    <scope>NUCLEOTIDE SEQUENCE [LARGE SCALE GENOMIC DNA]</scope>
    <source>
        <strain evidence="7">W744_W776</strain>
    </source>
</reference>
<evidence type="ECO:0000313" key="7">
    <source>
        <dbReference type="EMBL" id="KAG8182657.1"/>
    </source>
</evidence>
<dbReference type="GO" id="GO:0007059">
    <property type="term" value="P:chromosome segregation"/>
    <property type="evidence" value="ECO:0007669"/>
    <property type="project" value="InterPro"/>
</dbReference>
<comment type="caution">
    <text evidence="7">The sequence shown here is derived from an EMBL/GenBank/DDBJ whole genome shotgun (WGS) entry which is preliminary data.</text>
</comment>
<evidence type="ECO:0000256" key="4">
    <source>
        <dbReference type="ARBA" id="ARBA00047202"/>
    </source>
</evidence>
<dbReference type="AlphaFoldDB" id="A0AAV6UEJ3"/>
<evidence type="ECO:0000256" key="5">
    <source>
        <dbReference type="SAM" id="Coils"/>
    </source>
</evidence>
<dbReference type="EMBL" id="JAFNEN010000454">
    <property type="protein sequence ID" value="KAG8182657.1"/>
    <property type="molecule type" value="Genomic_DNA"/>
</dbReference>
<dbReference type="FunFam" id="1.10.10.1890:FF:000002">
    <property type="entry name" value="Spindle and kinetochore-associated protein 1"/>
    <property type="match status" value="1"/>
</dbReference>
<evidence type="ECO:0000313" key="8">
    <source>
        <dbReference type="Proteomes" id="UP000827092"/>
    </source>
</evidence>
<evidence type="ECO:0000256" key="2">
    <source>
        <dbReference type="ARBA" id="ARBA00023054"/>
    </source>
</evidence>
<feature type="compositionally biased region" description="Basic and acidic residues" evidence="6">
    <location>
        <begin position="102"/>
        <end position="114"/>
    </location>
</feature>
<dbReference type="InterPro" id="IPR009829">
    <property type="entry name" value="SKA1"/>
</dbReference>
<feature type="region of interest" description="Disordered" evidence="6">
    <location>
        <begin position="102"/>
        <end position="124"/>
    </location>
</feature>
<keyword evidence="2 5" id="KW-0175">Coiled coil</keyword>
<dbReference type="Gene3D" id="1.10.10.1890">
    <property type="entry name" value="Ska1 microtubule binding domain-like"/>
    <property type="match status" value="1"/>
</dbReference>
<accession>A0AAV6UEJ3</accession>
<name>A0AAV6UEJ3_9ARAC</name>
<dbReference type="GO" id="GO:0008017">
    <property type="term" value="F:microtubule binding"/>
    <property type="evidence" value="ECO:0007669"/>
    <property type="project" value="InterPro"/>
</dbReference>
<dbReference type="InterPro" id="IPR042031">
    <property type="entry name" value="SKA1_MBD_sf"/>
</dbReference>
<dbReference type="GO" id="GO:0000940">
    <property type="term" value="C:outer kinetochore"/>
    <property type="evidence" value="ECO:0007669"/>
    <property type="project" value="TreeGrafter"/>
</dbReference>
<protein>
    <recommendedName>
        <fullName evidence="3">SKA complex subunit 1</fullName>
    </recommendedName>
    <alternativeName>
        <fullName evidence="4">Spindle and kinetochore-associated protein 1</fullName>
    </alternativeName>
</protein>
<evidence type="ECO:0000256" key="6">
    <source>
        <dbReference type="SAM" id="MobiDB-lite"/>
    </source>
</evidence>
<dbReference type="Proteomes" id="UP000827092">
    <property type="component" value="Unassembled WGS sequence"/>
</dbReference>
<feature type="coiled-coil region" evidence="5">
    <location>
        <begin position="55"/>
        <end position="92"/>
    </location>
</feature>
<sequence>MSSEGGFNSVDEIGTVFDKKISQIRTNMEYRQMNDESARELRSIEGDVSELKGVFKEIRDEIKSGEEQLVELQSLLKKLEVLNQKLDHMQQNLPPAILQEKETESKSANNDKKQAAPQTKPSKEHARLQCITVDEFKTVPDYMKGRIKYDQVNKFVADFNVSVEGKYKALCMPRKEMKPADLKAYQKLKSQENADTKGLYFVTADDLKEYGKLKLDKTTNNLLTILRHCKKMKEIRGPSTIVRYTILS</sequence>
<proteinExistence type="inferred from homology"/>
<gene>
    <name evidence="7" type="ORF">JTE90_019682</name>
</gene>
<dbReference type="PANTHER" id="PTHR28573:SF1">
    <property type="entry name" value="SPINDLE AND KINETOCHORE-ASSOCIATED PROTEIN 1"/>
    <property type="match status" value="1"/>
</dbReference>
<evidence type="ECO:0000256" key="1">
    <source>
        <dbReference type="ARBA" id="ARBA00006836"/>
    </source>
</evidence>
<dbReference type="GO" id="GO:0072686">
    <property type="term" value="C:mitotic spindle"/>
    <property type="evidence" value="ECO:0007669"/>
    <property type="project" value="TreeGrafter"/>
</dbReference>
<comment type="similarity">
    <text evidence="1">Belongs to the SKA1 family.</text>
</comment>
<keyword evidence="8" id="KW-1185">Reference proteome</keyword>
<dbReference type="GO" id="GO:0000278">
    <property type="term" value="P:mitotic cell cycle"/>
    <property type="evidence" value="ECO:0007669"/>
    <property type="project" value="TreeGrafter"/>
</dbReference>
<dbReference type="Gene3D" id="6.10.250.1370">
    <property type="match status" value="1"/>
</dbReference>
<dbReference type="GO" id="GO:0051301">
    <property type="term" value="P:cell division"/>
    <property type="evidence" value="ECO:0007669"/>
    <property type="project" value="InterPro"/>
</dbReference>
<dbReference type="Pfam" id="PF07160">
    <property type="entry name" value="SKA1"/>
    <property type="match status" value="1"/>
</dbReference>
<evidence type="ECO:0000256" key="3">
    <source>
        <dbReference type="ARBA" id="ARBA00047182"/>
    </source>
</evidence>
<organism evidence="7 8">
    <name type="scientific">Oedothorax gibbosus</name>
    <dbReference type="NCBI Taxonomy" id="931172"/>
    <lineage>
        <taxon>Eukaryota</taxon>
        <taxon>Metazoa</taxon>
        <taxon>Ecdysozoa</taxon>
        <taxon>Arthropoda</taxon>
        <taxon>Chelicerata</taxon>
        <taxon>Arachnida</taxon>
        <taxon>Araneae</taxon>
        <taxon>Araneomorphae</taxon>
        <taxon>Entelegynae</taxon>
        <taxon>Araneoidea</taxon>
        <taxon>Linyphiidae</taxon>
        <taxon>Erigoninae</taxon>
        <taxon>Oedothorax</taxon>
    </lineage>
</organism>